<protein>
    <recommendedName>
        <fullName evidence="3">DUF4283 domain-containing protein</fullName>
    </recommendedName>
</protein>
<dbReference type="Proteomes" id="UP000596661">
    <property type="component" value="Chromosome 4"/>
</dbReference>
<reference evidence="1" key="2">
    <citation type="submission" date="2021-03" db="UniProtKB">
        <authorList>
            <consortium name="EnsemblPlants"/>
        </authorList>
    </citation>
    <scope>IDENTIFICATION</scope>
</reference>
<accession>A0A803PJ16</accession>
<dbReference type="EnsemblPlants" id="evm.model.04.865">
    <property type="protein sequence ID" value="cds.evm.model.04.865"/>
    <property type="gene ID" value="evm.TU.04.865"/>
</dbReference>
<dbReference type="EMBL" id="UZAU01000369">
    <property type="status" value="NOT_ANNOTATED_CDS"/>
    <property type="molecule type" value="Genomic_DNA"/>
</dbReference>
<evidence type="ECO:0000313" key="1">
    <source>
        <dbReference type="EnsemblPlants" id="cds.evm.model.04.865"/>
    </source>
</evidence>
<dbReference type="Gramene" id="evm.model.04.865">
    <property type="protein sequence ID" value="cds.evm.model.04.865"/>
    <property type="gene ID" value="evm.TU.04.865"/>
</dbReference>
<name>A0A803PJ16_CANSA</name>
<evidence type="ECO:0008006" key="3">
    <source>
        <dbReference type="Google" id="ProtNLM"/>
    </source>
</evidence>
<dbReference type="AlphaFoldDB" id="A0A803PJ16"/>
<proteinExistence type="predicted"/>
<evidence type="ECO:0000313" key="2">
    <source>
        <dbReference type="Proteomes" id="UP000596661"/>
    </source>
</evidence>
<organism evidence="1 2">
    <name type="scientific">Cannabis sativa</name>
    <name type="common">Hemp</name>
    <name type="synonym">Marijuana</name>
    <dbReference type="NCBI Taxonomy" id="3483"/>
    <lineage>
        <taxon>Eukaryota</taxon>
        <taxon>Viridiplantae</taxon>
        <taxon>Streptophyta</taxon>
        <taxon>Embryophyta</taxon>
        <taxon>Tracheophyta</taxon>
        <taxon>Spermatophyta</taxon>
        <taxon>Magnoliopsida</taxon>
        <taxon>eudicotyledons</taxon>
        <taxon>Gunneridae</taxon>
        <taxon>Pentapetalae</taxon>
        <taxon>rosids</taxon>
        <taxon>fabids</taxon>
        <taxon>Rosales</taxon>
        <taxon>Cannabaceae</taxon>
        <taxon>Cannabis</taxon>
    </lineage>
</organism>
<keyword evidence="2" id="KW-1185">Reference proteome</keyword>
<sequence>MEDLSQTLNTTLNLTDSKTKIHSLSQLPKEPEEDAGEEPFTFLAVKLLTNHHLNKFAFKKRLHQMWPGHYSINVLVKEPNFFIVEFGCFRNRRRVLIGQPWHFDYKLIVMTPLEIKFTITADISAQHPFGSKSLESLFFIDHGL</sequence>
<reference evidence="1" key="1">
    <citation type="submission" date="2018-11" db="EMBL/GenBank/DDBJ databases">
        <authorList>
            <person name="Grassa J C."/>
        </authorList>
    </citation>
    <scope>NUCLEOTIDE SEQUENCE [LARGE SCALE GENOMIC DNA]</scope>
</reference>